<reference evidence="3" key="2">
    <citation type="submission" date="2018-04" db="EMBL/GenBank/DDBJ databases">
        <title>OnivRS2 (Oryza nivara Reference Sequence Version 2).</title>
        <authorList>
            <person name="Zhang J."/>
            <person name="Kudrna D."/>
            <person name="Lee S."/>
            <person name="Talag J."/>
            <person name="Rajasekar S."/>
            <person name="Welchert J."/>
            <person name="Hsing Y.-I."/>
            <person name="Wing R.A."/>
        </authorList>
    </citation>
    <scope>NUCLEOTIDE SEQUENCE [LARGE SCALE GENOMIC DNA]</scope>
    <source>
        <strain evidence="3">SL10</strain>
    </source>
</reference>
<dbReference type="eggNOG" id="KOG2383">
    <property type="taxonomic scope" value="Eukaryota"/>
</dbReference>
<evidence type="ECO:0000313" key="3">
    <source>
        <dbReference type="EnsemblPlants" id="ONIVA08G09000.1"/>
    </source>
</evidence>
<dbReference type="PANTHER" id="PTHR12169:SF29">
    <property type="entry name" value="AFG1-LIKE ATPASE FAMILY PROTEIN"/>
    <property type="match status" value="1"/>
</dbReference>
<keyword evidence="4" id="KW-1185">Reference proteome</keyword>
<dbReference type="GO" id="GO:0005739">
    <property type="term" value="C:mitochondrion"/>
    <property type="evidence" value="ECO:0007669"/>
    <property type="project" value="TreeGrafter"/>
</dbReference>
<evidence type="ECO:0000256" key="1">
    <source>
        <dbReference type="ARBA" id="ARBA00022741"/>
    </source>
</evidence>
<dbReference type="PANTHER" id="PTHR12169">
    <property type="entry name" value="ATPASE N2B"/>
    <property type="match status" value="1"/>
</dbReference>
<dbReference type="Pfam" id="PF03969">
    <property type="entry name" value="AFG1_ATPase"/>
    <property type="match status" value="1"/>
</dbReference>
<reference evidence="3" key="1">
    <citation type="submission" date="2015-04" db="UniProtKB">
        <authorList>
            <consortium name="EnsemblPlants"/>
        </authorList>
    </citation>
    <scope>IDENTIFICATION</scope>
    <source>
        <strain evidence="3">SL10</strain>
    </source>
</reference>
<dbReference type="EnsemblPlants" id="ONIVA08G09000.1">
    <property type="protein sequence ID" value="ONIVA08G09000.1"/>
    <property type="gene ID" value="ONIVA08G09000"/>
</dbReference>
<dbReference type="STRING" id="4536.A0A0E0I9F1"/>
<dbReference type="Proteomes" id="UP000006591">
    <property type="component" value="Chromosome 8"/>
</dbReference>
<proteinExistence type="predicted"/>
<accession>A0A0E0I9F1</accession>
<dbReference type="GO" id="GO:0016887">
    <property type="term" value="F:ATP hydrolysis activity"/>
    <property type="evidence" value="ECO:0007669"/>
    <property type="project" value="InterPro"/>
</dbReference>
<keyword evidence="1" id="KW-0547">Nucleotide-binding</keyword>
<dbReference type="AlphaFoldDB" id="A0A0E0I9F1"/>
<name>A0A0E0I9F1_ORYNI</name>
<organism evidence="3">
    <name type="scientific">Oryza nivara</name>
    <name type="common">Indian wild rice</name>
    <name type="synonym">Oryza sativa f. spontanea</name>
    <dbReference type="NCBI Taxonomy" id="4536"/>
    <lineage>
        <taxon>Eukaryota</taxon>
        <taxon>Viridiplantae</taxon>
        <taxon>Streptophyta</taxon>
        <taxon>Embryophyta</taxon>
        <taxon>Tracheophyta</taxon>
        <taxon>Spermatophyta</taxon>
        <taxon>Magnoliopsida</taxon>
        <taxon>Liliopsida</taxon>
        <taxon>Poales</taxon>
        <taxon>Poaceae</taxon>
        <taxon>BOP clade</taxon>
        <taxon>Oryzoideae</taxon>
        <taxon>Oryzeae</taxon>
        <taxon>Oryzinae</taxon>
        <taxon>Oryza</taxon>
    </lineage>
</organism>
<keyword evidence="2" id="KW-0067">ATP-binding</keyword>
<dbReference type="GO" id="GO:0005524">
    <property type="term" value="F:ATP binding"/>
    <property type="evidence" value="ECO:0007669"/>
    <property type="project" value="UniProtKB-KW"/>
</dbReference>
<evidence type="ECO:0000313" key="4">
    <source>
        <dbReference type="Proteomes" id="UP000006591"/>
    </source>
</evidence>
<dbReference type="HOGENOM" id="CLU_008681_5_0_1"/>
<sequence>MRSVVRSLRQLRRFGQLHAERHSSTNRLIKQQNALVLCSSASSSMSTLCCNREIGRYVSPSVEILRSSFSTVAADSIKDVARGGPMVEYERRIASGELVDGDNFQIDTIQHLQRLYEELVENEEACQLDRYQSSEKSGRPANWRKKRIHFHDFMLNMHKGVSDPLEVVAAEISDEAIILCLDEFMVPLGANGIAYFPFEDLCDRPLGAADYFGLFSKLTEINSREYLEDFEAKLRQPLQGVDNDIDVVLA</sequence>
<evidence type="ECO:0000256" key="2">
    <source>
        <dbReference type="ARBA" id="ARBA00022840"/>
    </source>
</evidence>
<dbReference type="Gramene" id="ONIVA08G09000.1">
    <property type="protein sequence ID" value="ONIVA08G09000.1"/>
    <property type="gene ID" value="ONIVA08G09000"/>
</dbReference>
<dbReference type="InterPro" id="IPR005654">
    <property type="entry name" value="ATPase_AFG1-like"/>
</dbReference>
<protein>
    <submittedName>
        <fullName evidence="3">Uncharacterized protein</fullName>
    </submittedName>
</protein>
<dbReference type="GO" id="GO:0009507">
    <property type="term" value="C:chloroplast"/>
    <property type="evidence" value="ECO:0007669"/>
    <property type="project" value="TreeGrafter"/>
</dbReference>